<feature type="domain" description="Alpha-D-phosphohexomutase alpha/beta/alpha" evidence="7">
    <location>
        <begin position="2"/>
        <end position="115"/>
    </location>
</feature>
<comment type="cofactor">
    <cofactor evidence="1">
        <name>Mg(2+)</name>
        <dbReference type="ChEBI" id="CHEBI:18420"/>
    </cofactor>
</comment>
<dbReference type="Gene3D" id="3.40.120.10">
    <property type="entry name" value="Alpha-D-Glucose-1,6-Bisphosphate, subunit A, domain 3"/>
    <property type="match status" value="2"/>
</dbReference>
<evidence type="ECO:0000256" key="6">
    <source>
        <dbReference type="ARBA" id="ARBA00023235"/>
    </source>
</evidence>
<dbReference type="GO" id="GO:0016868">
    <property type="term" value="F:intramolecular phosphotransferase activity"/>
    <property type="evidence" value="ECO:0007669"/>
    <property type="project" value="InterPro"/>
</dbReference>
<evidence type="ECO:0000313" key="9">
    <source>
        <dbReference type="EMBL" id="EQD29287.1"/>
    </source>
</evidence>
<dbReference type="PANTHER" id="PTHR43771:SF1">
    <property type="entry name" value="PHOSPHOMANNOMUTASE"/>
    <property type="match status" value="1"/>
</dbReference>
<keyword evidence="6" id="KW-0413">Isomerase</keyword>
<dbReference type="Pfam" id="PF02878">
    <property type="entry name" value="PGM_PMM_I"/>
    <property type="match status" value="1"/>
</dbReference>
<feature type="domain" description="Alpha-D-phosphohexomutase alpha/beta/alpha" evidence="8">
    <location>
        <begin position="141"/>
        <end position="208"/>
    </location>
</feature>
<evidence type="ECO:0000256" key="4">
    <source>
        <dbReference type="ARBA" id="ARBA00022723"/>
    </source>
</evidence>
<dbReference type="SUPFAM" id="SSF53738">
    <property type="entry name" value="Phosphoglucomutase, first 3 domains"/>
    <property type="match status" value="2"/>
</dbReference>
<name>T0YBV8_9ZZZZ</name>
<dbReference type="GO" id="GO:0005975">
    <property type="term" value="P:carbohydrate metabolic process"/>
    <property type="evidence" value="ECO:0007669"/>
    <property type="project" value="InterPro"/>
</dbReference>
<comment type="similarity">
    <text evidence="2">Belongs to the phosphohexose mutase family.</text>
</comment>
<dbReference type="AlphaFoldDB" id="T0YBV8"/>
<feature type="non-terminal residue" evidence="9">
    <location>
        <position position="1"/>
    </location>
</feature>
<dbReference type="InterPro" id="IPR005845">
    <property type="entry name" value="A-D-PHexomutase_a/b/a-II"/>
</dbReference>
<gene>
    <name evidence="9" type="ORF">B2A_14560</name>
</gene>
<evidence type="ECO:0000256" key="5">
    <source>
        <dbReference type="ARBA" id="ARBA00022842"/>
    </source>
</evidence>
<dbReference type="InterPro" id="IPR005841">
    <property type="entry name" value="Alpha-D-phosphohexomutase_SF"/>
</dbReference>
<reference evidence="9" key="1">
    <citation type="submission" date="2013-08" db="EMBL/GenBank/DDBJ databases">
        <authorList>
            <person name="Mendez C."/>
            <person name="Richter M."/>
            <person name="Ferrer M."/>
            <person name="Sanchez J."/>
        </authorList>
    </citation>
    <scope>NUCLEOTIDE SEQUENCE</scope>
</reference>
<keyword evidence="5" id="KW-0460">Magnesium</keyword>
<keyword evidence="4" id="KW-0479">Metal-binding</keyword>
<keyword evidence="3" id="KW-0597">Phosphoprotein</keyword>
<dbReference type="GO" id="GO:0000287">
    <property type="term" value="F:magnesium ion binding"/>
    <property type="evidence" value="ECO:0007669"/>
    <property type="project" value="InterPro"/>
</dbReference>
<evidence type="ECO:0000256" key="1">
    <source>
        <dbReference type="ARBA" id="ARBA00001946"/>
    </source>
</evidence>
<dbReference type="InterPro" id="IPR016066">
    <property type="entry name" value="A-D-PHexomutase_CS"/>
</dbReference>
<evidence type="ECO:0000256" key="2">
    <source>
        <dbReference type="ARBA" id="ARBA00010231"/>
    </source>
</evidence>
<dbReference type="PROSITE" id="PS00710">
    <property type="entry name" value="PGM_PMM"/>
    <property type="match status" value="1"/>
</dbReference>
<reference evidence="9" key="2">
    <citation type="journal article" date="2014" name="ISME J.">
        <title>Microbial stratification in low pH oxic and suboxic macroscopic growths along an acid mine drainage.</title>
        <authorList>
            <person name="Mendez-Garcia C."/>
            <person name="Mesa V."/>
            <person name="Sprenger R.R."/>
            <person name="Richter M."/>
            <person name="Diez M.S."/>
            <person name="Solano J."/>
            <person name="Bargiela R."/>
            <person name="Golyshina O.V."/>
            <person name="Manteca A."/>
            <person name="Ramos J.L."/>
            <person name="Gallego J.R."/>
            <person name="Llorente I."/>
            <person name="Martins Dos Santos V.A."/>
            <person name="Jensen O.N."/>
            <person name="Pelaez A.I."/>
            <person name="Sanchez J."/>
            <person name="Ferrer M."/>
        </authorList>
    </citation>
    <scope>NUCLEOTIDE SEQUENCE</scope>
</reference>
<comment type="caution">
    <text evidence="9">The sequence shown here is derived from an EMBL/GenBank/DDBJ whole genome shotgun (WGS) entry which is preliminary data.</text>
</comment>
<dbReference type="PANTHER" id="PTHR43771">
    <property type="entry name" value="PHOSPHOMANNOMUTASE"/>
    <property type="match status" value="1"/>
</dbReference>
<dbReference type="InterPro" id="IPR005844">
    <property type="entry name" value="A-D-PHexomutase_a/b/a-I"/>
</dbReference>
<feature type="non-terminal residue" evidence="9">
    <location>
        <position position="212"/>
    </location>
</feature>
<proteinExistence type="inferred from homology"/>
<dbReference type="InterPro" id="IPR016055">
    <property type="entry name" value="A-D-PHexomutase_a/b/a-I/II/III"/>
</dbReference>
<protein>
    <submittedName>
        <fullName evidence="9">Phosphoglucomutase/phosphomannomutase family protein</fullName>
    </submittedName>
</protein>
<accession>T0YBV8</accession>
<dbReference type="EMBL" id="AUZZ01010574">
    <property type="protein sequence ID" value="EQD29287.1"/>
    <property type="molecule type" value="Genomic_DNA"/>
</dbReference>
<sequence length="212" mass="22247">VVGTTLTPGFALRVARGIATTLPAGSRVALGWDGRTSSPALARLVGATLALCGHRVLDLGLLATPAFQYSVPRTGADLGVMITASHNPRDFNGIKCIASDGLEIPRSWEEAIEEAAVHLPASTPGYDQIGSIEVSTEAAGRYIEGILERVDAEAIRKRRFTVVLDCGNGASIPTSPELLRRLGCRVVTLNGHVDGTFPGHLSEPTEANVGDL</sequence>
<dbReference type="Pfam" id="PF02879">
    <property type="entry name" value="PGM_PMM_II"/>
    <property type="match status" value="1"/>
</dbReference>
<organism evidence="9">
    <name type="scientific">mine drainage metagenome</name>
    <dbReference type="NCBI Taxonomy" id="410659"/>
    <lineage>
        <taxon>unclassified sequences</taxon>
        <taxon>metagenomes</taxon>
        <taxon>ecological metagenomes</taxon>
    </lineage>
</organism>
<evidence type="ECO:0000256" key="3">
    <source>
        <dbReference type="ARBA" id="ARBA00022553"/>
    </source>
</evidence>
<evidence type="ECO:0000259" key="8">
    <source>
        <dbReference type="Pfam" id="PF02879"/>
    </source>
</evidence>
<dbReference type="PRINTS" id="PR00509">
    <property type="entry name" value="PGMPMM"/>
</dbReference>
<evidence type="ECO:0000259" key="7">
    <source>
        <dbReference type="Pfam" id="PF02878"/>
    </source>
</evidence>